<gene>
    <name evidence="1" type="ORF">C1E24_06735</name>
</gene>
<evidence type="ECO:0000313" key="1">
    <source>
        <dbReference type="EMBL" id="TLX47926.1"/>
    </source>
</evidence>
<comment type="caution">
    <text evidence="1">The sequence shown here is derived from an EMBL/GenBank/DDBJ whole genome shotgun (WGS) entry which is preliminary data.</text>
</comment>
<accession>A0A5R9Q611</accession>
<dbReference type="EMBL" id="PPSW01000008">
    <property type="protein sequence ID" value="TLX47926.1"/>
    <property type="molecule type" value="Genomic_DNA"/>
</dbReference>
<dbReference type="OrthoDB" id="1453484at2"/>
<proteinExistence type="predicted"/>
<name>A0A5R9Q611_9GAMM</name>
<dbReference type="AlphaFoldDB" id="A0A5R9Q611"/>
<evidence type="ECO:0000313" key="2">
    <source>
        <dbReference type="Proteomes" id="UP000309186"/>
    </source>
</evidence>
<protein>
    <submittedName>
        <fullName evidence="1">Uncharacterized protein</fullName>
    </submittedName>
</protein>
<sequence>MRLMRIRYKLCAQCQQNKPVMYRCRYNGNIEWQFVCGPCLLVIKKQYCETYQYGGTWKAKKK</sequence>
<dbReference type="Proteomes" id="UP000309186">
    <property type="component" value="Unassembled WGS sequence"/>
</dbReference>
<reference evidence="1 2" key="1">
    <citation type="submission" date="2018-01" db="EMBL/GenBank/DDBJ databases">
        <title>Co-occurrence of chitin degradation, pigmentation and bioactivity in marine Pseudoalteromonas.</title>
        <authorList>
            <person name="Paulsen S."/>
            <person name="Gram L."/>
            <person name="Machado H."/>
        </authorList>
    </citation>
    <scope>NUCLEOTIDE SEQUENCE [LARGE SCALE GENOMIC DNA]</scope>
    <source>
        <strain evidence="1 2">S3663</strain>
    </source>
</reference>
<organism evidence="1 2">
    <name type="scientific">Pseudoalteromonas phenolica</name>
    <dbReference type="NCBI Taxonomy" id="161398"/>
    <lineage>
        <taxon>Bacteria</taxon>
        <taxon>Pseudomonadati</taxon>
        <taxon>Pseudomonadota</taxon>
        <taxon>Gammaproteobacteria</taxon>
        <taxon>Alteromonadales</taxon>
        <taxon>Pseudoalteromonadaceae</taxon>
        <taxon>Pseudoalteromonas</taxon>
    </lineage>
</organism>